<evidence type="ECO:0000313" key="5">
    <source>
        <dbReference type="EMBL" id="OMJ13017.1"/>
    </source>
</evidence>
<feature type="transmembrane region" description="Helical" evidence="3">
    <location>
        <begin position="103"/>
        <end position="122"/>
    </location>
</feature>
<feature type="transmembrane region" description="Helical" evidence="3">
    <location>
        <begin position="221"/>
        <end position="242"/>
    </location>
</feature>
<feature type="transmembrane region" description="Helical" evidence="3">
    <location>
        <begin position="193"/>
        <end position="215"/>
    </location>
</feature>
<evidence type="ECO:0000313" key="6">
    <source>
        <dbReference type="Proteomes" id="UP000187283"/>
    </source>
</evidence>
<reference evidence="5 6" key="1">
    <citation type="submission" date="2017-01" db="EMBL/GenBank/DDBJ databases">
        <authorList>
            <person name="Mah S.A."/>
            <person name="Swanson W.J."/>
            <person name="Moy G.W."/>
            <person name="Vacquier V.D."/>
        </authorList>
    </citation>
    <scope>NUCLEOTIDE SEQUENCE [LARGE SCALE GENOMIC DNA]</scope>
    <source>
        <strain evidence="5 6">GSMNP</strain>
    </source>
</reference>
<dbReference type="Pfam" id="PF07690">
    <property type="entry name" value="MFS_1"/>
    <property type="match status" value="2"/>
</dbReference>
<feature type="transmembrane region" description="Helical" evidence="3">
    <location>
        <begin position="263"/>
        <end position="288"/>
    </location>
</feature>
<comment type="similarity">
    <text evidence="2">Belongs to the major facilitator superfamily. Monocarboxylate porter (TC 2.A.1.13) family.</text>
</comment>
<dbReference type="GO" id="GO:0016020">
    <property type="term" value="C:membrane"/>
    <property type="evidence" value="ECO:0007669"/>
    <property type="project" value="UniProtKB-SubCell"/>
</dbReference>
<evidence type="ECO:0000259" key="4">
    <source>
        <dbReference type="PROSITE" id="PS50850"/>
    </source>
</evidence>
<dbReference type="OrthoDB" id="6499973at2759"/>
<feature type="transmembrane region" description="Helical" evidence="3">
    <location>
        <begin position="424"/>
        <end position="444"/>
    </location>
</feature>
<feature type="transmembrane region" description="Helical" evidence="3">
    <location>
        <begin position="63"/>
        <end position="83"/>
    </location>
</feature>
<dbReference type="GO" id="GO:0022857">
    <property type="term" value="F:transmembrane transporter activity"/>
    <property type="evidence" value="ECO:0007669"/>
    <property type="project" value="InterPro"/>
</dbReference>
<evidence type="ECO:0000256" key="3">
    <source>
        <dbReference type="SAM" id="Phobius"/>
    </source>
</evidence>
<dbReference type="Gene3D" id="1.20.1250.20">
    <property type="entry name" value="MFS general substrate transporter like domains"/>
    <property type="match status" value="2"/>
</dbReference>
<proteinExistence type="inferred from homology"/>
<keyword evidence="6" id="KW-1185">Reference proteome</keyword>
<sequence length="461" mass="50509">MEPYKHTDKHAIEFTSGATTPTVKSKLFDIEAPTTINQITDLKQDTDTQLPEDQTGFDSKYSCFVMFCSFMNLLVIFGAFNAFGIFQEFYLNTLFSDEPASKISWISTLSLTFTSFGGMLASPVISRIGIRPTLLIGSIISGLGLFLASFCTHSIVLLSLTQGLIYGLGGGMVINPSMLMSTLWFSKYRDLSIGIVSSGSGFGGMVIGPIIQVTIKQLGIVWSLRVLSFITLAVTGTTSFFLKARDKNFKPNNRKLFDLALFIKPYTLFLCIGGFFTELSYIIVTLYFPATAVSIGMSRSSASNTIMAFSAASGISRLLSGIFSKKFGPNATLIASLIFCCALVFSLWMPSYKSFAVYYTFIVINGFLGALFYALVPVMVSNNYHVGQVSQVNAMIYLFYGFGSVVGIPVLGEMFDKIGHRTSYTSLIILCGICYAIASCFGIAQYNYSRKYMPALKHGKI</sequence>
<feature type="transmembrane region" description="Helical" evidence="3">
    <location>
        <begin position="134"/>
        <end position="158"/>
    </location>
</feature>
<dbReference type="PANTHER" id="PTHR11360:SF284">
    <property type="entry name" value="EG:103B4.3 PROTEIN-RELATED"/>
    <property type="match status" value="1"/>
</dbReference>
<dbReference type="SUPFAM" id="SSF103473">
    <property type="entry name" value="MFS general substrate transporter"/>
    <property type="match status" value="1"/>
</dbReference>
<dbReference type="PROSITE" id="PS50850">
    <property type="entry name" value="MFS"/>
    <property type="match status" value="1"/>
</dbReference>
<dbReference type="InterPro" id="IPR011701">
    <property type="entry name" value="MFS"/>
</dbReference>
<dbReference type="InterPro" id="IPR036259">
    <property type="entry name" value="MFS_trans_sf"/>
</dbReference>
<protein>
    <submittedName>
        <fullName evidence="5">Riboflavin transporter MCH5</fullName>
    </submittedName>
</protein>
<name>A0A1R1XEF5_9FUNG</name>
<organism evidence="5 6">
    <name type="scientific">Smittium culicis</name>
    <dbReference type="NCBI Taxonomy" id="133412"/>
    <lineage>
        <taxon>Eukaryota</taxon>
        <taxon>Fungi</taxon>
        <taxon>Fungi incertae sedis</taxon>
        <taxon>Zoopagomycota</taxon>
        <taxon>Kickxellomycotina</taxon>
        <taxon>Harpellomycetes</taxon>
        <taxon>Harpellales</taxon>
        <taxon>Legeriomycetaceae</taxon>
        <taxon>Smittium</taxon>
    </lineage>
</organism>
<feature type="transmembrane region" description="Helical" evidence="3">
    <location>
        <begin position="392"/>
        <end position="412"/>
    </location>
</feature>
<gene>
    <name evidence="5" type="ORF">AYI70_g8767</name>
</gene>
<feature type="domain" description="Major facilitator superfamily (MFS) profile" evidence="4">
    <location>
        <begin position="58"/>
        <end position="450"/>
    </location>
</feature>
<keyword evidence="3" id="KW-0812">Transmembrane</keyword>
<dbReference type="InterPro" id="IPR020846">
    <property type="entry name" value="MFS_dom"/>
</dbReference>
<comment type="subcellular location">
    <subcellularLocation>
        <location evidence="1">Membrane</location>
        <topology evidence="1">Multi-pass membrane protein</topology>
    </subcellularLocation>
</comment>
<dbReference type="AlphaFoldDB" id="A0A1R1XEF5"/>
<feature type="transmembrane region" description="Helical" evidence="3">
    <location>
        <begin position="331"/>
        <end position="349"/>
    </location>
</feature>
<feature type="transmembrane region" description="Helical" evidence="3">
    <location>
        <begin position="164"/>
        <end position="186"/>
    </location>
</feature>
<keyword evidence="3" id="KW-1133">Transmembrane helix</keyword>
<accession>A0A1R1XEF5</accession>
<dbReference type="PANTHER" id="PTHR11360">
    <property type="entry name" value="MONOCARBOXYLATE TRANSPORTER"/>
    <property type="match status" value="1"/>
</dbReference>
<dbReference type="EMBL" id="LSSN01003677">
    <property type="protein sequence ID" value="OMJ13017.1"/>
    <property type="molecule type" value="Genomic_DNA"/>
</dbReference>
<keyword evidence="3" id="KW-0472">Membrane</keyword>
<evidence type="ECO:0000256" key="1">
    <source>
        <dbReference type="ARBA" id="ARBA00004141"/>
    </source>
</evidence>
<evidence type="ECO:0000256" key="2">
    <source>
        <dbReference type="ARBA" id="ARBA00006727"/>
    </source>
</evidence>
<feature type="transmembrane region" description="Helical" evidence="3">
    <location>
        <begin position="355"/>
        <end position="380"/>
    </location>
</feature>
<dbReference type="InterPro" id="IPR050327">
    <property type="entry name" value="Proton-linked_MCT"/>
</dbReference>
<dbReference type="Proteomes" id="UP000187283">
    <property type="component" value="Unassembled WGS sequence"/>
</dbReference>
<comment type="caution">
    <text evidence="5">The sequence shown here is derived from an EMBL/GenBank/DDBJ whole genome shotgun (WGS) entry which is preliminary data.</text>
</comment>